<evidence type="ECO:0000256" key="4">
    <source>
        <dbReference type="ARBA" id="ARBA00022679"/>
    </source>
</evidence>
<feature type="coiled-coil region" evidence="9">
    <location>
        <begin position="160"/>
        <end position="194"/>
    </location>
</feature>
<dbReference type="EMBL" id="CP030150">
    <property type="protein sequence ID" value="AWX70730.1"/>
    <property type="molecule type" value="Genomic_DNA"/>
</dbReference>
<reference evidence="12 13" key="1">
    <citation type="submission" date="2018-06" db="EMBL/GenBank/DDBJ databases">
        <title>Complete Genome Sequence of Bacillus velezensis DSYZ, a Plant Growth-Promoting Rhizobacterium with Antifungal Activity.</title>
        <authorList>
            <person name="Du B."/>
            <person name="Ding Y."/>
            <person name="Liu K."/>
            <person name="Yao L."/>
            <person name="Wang C."/>
            <person name="Li H."/>
            <person name="Liu H."/>
        </authorList>
    </citation>
    <scope>NUCLEOTIDE SEQUENCE [LARGE SCALE GENOMIC DNA]</scope>
    <source>
        <strain evidence="12 13">DSYZ</strain>
    </source>
</reference>
<evidence type="ECO:0000313" key="12">
    <source>
        <dbReference type="EMBL" id="AWX70730.1"/>
    </source>
</evidence>
<dbReference type="GO" id="GO:0000160">
    <property type="term" value="P:phosphorelay signal transduction system"/>
    <property type="evidence" value="ECO:0007669"/>
    <property type="project" value="UniProtKB-KW"/>
</dbReference>
<dbReference type="Pfam" id="PF07730">
    <property type="entry name" value="HisKA_3"/>
    <property type="match status" value="1"/>
</dbReference>
<keyword evidence="10" id="KW-0812">Transmembrane</keyword>
<keyword evidence="9" id="KW-0175">Coiled coil</keyword>
<evidence type="ECO:0000256" key="7">
    <source>
        <dbReference type="ARBA" id="ARBA00022840"/>
    </source>
</evidence>
<dbReference type="CDD" id="cd16917">
    <property type="entry name" value="HATPase_UhpB-NarQ-NarX-like"/>
    <property type="match status" value="1"/>
</dbReference>
<keyword evidence="8" id="KW-0902">Two-component regulatory system</keyword>
<keyword evidence="6 12" id="KW-0418">Kinase</keyword>
<evidence type="ECO:0000256" key="3">
    <source>
        <dbReference type="ARBA" id="ARBA00022553"/>
    </source>
</evidence>
<keyword evidence="3" id="KW-0597">Phosphoprotein</keyword>
<organism evidence="12 13">
    <name type="scientific">Bacillus velezensis</name>
    <dbReference type="NCBI Taxonomy" id="492670"/>
    <lineage>
        <taxon>Bacteria</taxon>
        <taxon>Bacillati</taxon>
        <taxon>Bacillota</taxon>
        <taxon>Bacilli</taxon>
        <taxon>Bacillales</taxon>
        <taxon>Bacillaceae</taxon>
        <taxon>Bacillus</taxon>
        <taxon>Bacillus amyloliquefaciens group</taxon>
    </lineage>
</organism>
<evidence type="ECO:0000256" key="5">
    <source>
        <dbReference type="ARBA" id="ARBA00022741"/>
    </source>
</evidence>
<dbReference type="Gene3D" id="3.30.565.10">
    <property type="entry name" value="Histidine kinase-like ATPase, C-terminal domain"/>
    <property type="match status" value="1"/>
</dbReference>
<dbReference type="InterPro" id="IPR050482">
    <property type="entry name" value="Sensor_HK_TwoCompSys"/>
</dbReference>
<keyword evidence="7" id="KW-0067">ATP-binding</keyword>
<dbReference type="GO" id="GO:0005524">
    <property type="term" value="F:ATP binding"/>
    <property type="evidence" value="ECO:0007669"/>
    <property type="project" value="UniProtKB-KW"/>
</dbReference>
<feature type="transmembrane region" description="Helical" evidence="10">
    <location>
        <begin position="67"/>
        <end position="89"/>
    </location>
</feature>
<evidence type="ECO:0000256" key="8">
    <source>
        <dbReference type="ARBA" id="ARBA00023012"/>
    </source>
</evidence>
<evidence type="ECO:0000256" key="9">
    <source>
        <dbReference type="SAM" id="Coils"/>
    </source>
</evidence>
<dbReference type="EC" id="2.7.13.3" evidence="2"/>
<feature type="transmembrane region" description="Helical" evidence="10">
    <location>
        <begin position="136"/>
        <end position="155"/>
    </location>
</feature>
<evidence type="ECO:0000256" key="10">
    <source>
        <dbReference type="SAM" id="Phobius"/>
    </source>
</evidence>
<dbReference type="InterPro" id="IPR011712">
    <property type="entry name" value="Sig_transdc_His_kin_sub3_dim/P"/>
</dbReference>
<proteinExistence type="predicted"/>
<gene>
    <name evidence="12" type="ORF">BVDSYZ_01205</name>
</gene>
<keyword evidence="10" id="KW-1133">Transmembrane helix</keyword>
<evidence type="ECO:0000313" key="13">
    <source>
        <dbReference type="Proteomes" id="UP000250069"/>
    </source>
</evidence>
<dbReference type="Gene3D" id="1.20.5.1930">
    <property type="match status" value="1"/>
</dbReference>
<protein>
    <recommendedName>
        <fullName evidence="2">histidine kinase</fullName>
        <ecNumber evidence="2">2.7.13.3</ecNumber>
    </recommendedName>
</protein>
<keyword evidence="10" id="KW-0472">Membrane</keyword>
<feature type="domain" description="Signal transduction histidine kinase subgroup 3 dimerisation and phosphoacceptor" evidence="11">
    <location>
        <begin position="189"/>
        <end position="253"/>
    </location>
</feature>
<feature type="transmembrane region" description="Helical" evidence="10">
    <location>
        <begin position="110"/>
        <end position="130"/>
    </location>
</feature>
<dbReference type="GO" id="GO:0004673">
    <property type="term" value="F:protein histidine kinase activity"/>
    <property type="evidence" value="ECO:0007669"/>
    <property type="project" value="UniProtKB-EC"/>
</dbReference>
<keyword evidence="4" id="KW-0808">Transferase</keyword>
<comment type="catalytic activity">
    <reaction evidence="1">
        <text>ATP + protein L-histidine = ADP + protein N-phospho-L-histidine.</text>
        <dbReference type="EC" id="2.7.13.3"/>
    </reaction>
</comment>
<dbReference type="AlphaFoldDB" id="A0ABC8D0D8"/>
<accession>A0ABC8D0D8</accession>
<sequence length="385" mass="43335">MKNLSSISTRVLIEKTIICFSLYSIISSIFKTPTFTASESAYLLIITIFLVVNDHIRLKYLSGQYSFRYYASFLVSNLLSGILLFKINCLGSQIYNIFLLIEIIVTTRKLPWTVVSLHFIIFFTALKAAGTSGKDILMSYLVIMAIIYLFRNVLLEKAKIQTLNKELQSVNTKLKNYSQKIQELTISKERTRIAQELHDSLGHYLIALTMNLEFADKIVSKNPSEAKQVINKSHDLSKECIINLREAVALLNDPAPQKGLLKSINEIFENFQQTNEIKFELDMDNKVESADPDIKNCLYKTVQESITNGIKHGNATFFSIRIRKSFEKISISITDNGTGCSEINKSNGIKGIEKRFAALGGEVDFHSGLDSGFTVEAVIPEIADL</sequence>
<evidence type="ECO:0000256" key="2">
    <source>
        <dbReference type="ARBA" id="ARBA00012438"/>
    </source>
</evidence>
<dbReference type="InterPro" id="IPR036890">
    <property type="entry name" value="HATPase_C_sf"/>
</dbReference>
<dbReference type="PANTHER" id="PTHR24421:SF10">
    <property type="entry name" value="NITRATE_NITRITE SENSOR PROTEIN NARQ"/>
    <property type="match status" value="1"/>
</dbReference>
<dbReference type="Proteomes" id="UP000250069">
    <property type="component" value="Chromosome"/>
</dbReference>
<evidence type="ECO:0000256" key="1">
    <source>
        <dbReference type="ARBA" id="ARBA00000085"/>
    </source>
</evidence>
<dbReference type="SUPFAM" id="SSF55874">
    <property type="entry name" value="ATPase domain of HSP90 chaperone/DNA topoisomerase II/histidine kinase"/>
    <property type="match status" value="1"/>
</dbReference>
<name>A0ABC8D0D8_BACVE</name>
<dbReference type="RefSeq" id="WP_033575106.1">
    <property type="nucleotide sequence ID" value="NZ_CANMRO010000007.1"/>
</dbReference>
<evidence type="ECO:0000256" key="6">
    <source>
        <dbReference type="ARBA" id="ARBA00022777"/>
    </source>
</evidence>
<keyword evidence="5" id="KW-0547">Nucleotide-binding</keyword>
<evidence type="ECO:0000259" key="11">
    <source>
        <dbReference type="Pfam" id="PF07730"/>
    </source>
</evidence>
<dbReference type="PANTHER" id="PTHR24421">
    <property type="entry name" value="NITRATE/NITRITE SENSOR PROTEIN NARX-RELATED"/>
    <property type="match status" value="1"/>
</dbReference>